<dbReference type="SUPFAM" id="SSF50978">
    <property type="entry name" value="WD40 repeat-like"/>
    <property type="match status" value="1"/>
</dbReference>
<feature type="repeat" description="WD" evidence="7">
    <location>
        <begin position="63"/>
        <end position="105"/>
    </location>
</feature>
<keyword evidence="5" id="KW-0539">Nucleus</keyword>
<feature type="repeat" description="WD" evidence="7">
    <location>
        <begin position="289"/>
        <end position="330"/>
    </location>
</feature>
<dbReference type="PANTHER" id="PTHR22851:SF0">
    <property type="entry name" value="DDB1- AND CUL4-ASSOCIATED FACTOR 13"/>
    <property type="match status" value="1"/>
</dbReference>
<feature type="domain" description="Sof1-like protein" evidence="9">
    <location>
        <begin position="365"/>
        <end position="451"/>
    </location>
</feature>
<dbReference type="InterPro" id="IPR001680">
    <property type="entry name" value="WD40_rpt"/>
</dbReference>
<evidence type="ECO:0000256" key="8">
    <source>
        <dbReference type="SAM" id="MobiDB-lite"/>
    </source>
</evidence>
<dbReference type="InterPro" id="IPR051733">
    <property type="entry name" value="WD_repeat_DCAF13/WDSOF1"/>
</dbReference>
<dbReference type="InterPro" id="IPR020472">
    <property type="entry name" value="WD40_PAC1"/>
</dbReference>
<dbReference type="PRINTS" id="PR00320">
    <property type="entry name" value="GPROTEINBRPT"/>
</dbReference>
<sequence length="456" mass="51912">MKVKALSRSQASCQRECKGDLRQFHRNLDPSYHPHQRAREYTRAVTSAKLDRMFAKPFIASLGEGHRDGVTSSCMSRNALVPFVSGSADGEIRIWDLGSKVMVKDLPGAHSRMVTGLVFANDGRTFYSCSDDGLIKSWTAYPGNSDEYATRHGPMSTYRSQSVGSFKSIDYHRSEQQFATASDSSVDIWDPTRNSPIQSFKNLWGSADTSTVARYNPSEKNLLGQCSMDRGIGLFDTRSGSALQKTILKMRSNCLEWNPMEPMNFVVGNEDFNAYSFDMRKLNQPTMIFKGHTETILTINWSPTGKEFVTGGYDKTIRIFPHRKGKAREIYHAKRMQKIFTLNYTSDNKYIISGSDDTNLRLWKARASEKIGQASSREEKALQYRQALIKKYEHMPDINKIHTTRKTPKLIKKKTAIAQIQKESQQRKQANRQKHSKPGEEEFVTDRKKVVVKKVD</sequence>
<evidence type="ECO:0000313" key="10">
    <source>
        <dbReference type="EMBL" id="CAE0471229.1"/>
    </source>
</evidence>
<dbReference type="PANTHER" id="PTHR22851">
    <property type="entry name" value="U3 SMALL NUCLEOLAR RNA U3 SNORNA ASSOCIATED PROTEIN"/>
    <property type="match status" value="1"/>
</dbReference>
<dbReference type="AlphaFoldDB" id="A0A7S3QBG3"/>
<dbReference type="InterPro" id="IPR015943">
    <property type="entry name" value="WD40/YVTN_repeat-like_dom_sf"/>
</dbReference>
<dbReference type="GO" id="GO:0032040">
    <property type="term" value="C:small-subunit processome"/>
    <property type="evidence" value="ECO:0007669"/>
    <property type="project" value="TreeGrafter"/>
</dbReference>
<feature type="repeat" description="WD" evidence="7">
    <location>
        <begin position="332"/>
        <end position="373"/>
    </location>
</feature>
<feature type="region of interest" description="Disordered" evidence="8">
    <location>
        <begin position="410"/>
        <end position="456"/>
    </location>
</feature>
<keyword evidence="3 7" id="KW-0853">WD repeat</keyword>
<dbReference type="SMART" id="SM00320">
    <property type="entry name" value="WD40"/>
    <property type="match status" value="7"/>
</dbReference>
<dbReference type="Pfam" id="PF00400">
    <property type="entry name" value="WD40"/>
    <property type="match status" value="4"/>
</dbReference>
<evidence type="ECO:0000256" key="6">
    <source>
        <dbReference type="ARBA" id="ARBA00023274"/>
    </source>
</evidence>
<keyword evidence="6" id="KW-0687">Ribonucleoprotein</keyword>
<dbReference type="InterPro" id="IPR007287">
    <property type="entry name" value="Sof1"/>
</dbReference>
<evidence type="ECO:0000256" key="5">
    <source>
        <dbReference type="ARBA" id="ARBA00023242"/>
    </source>
</evidence>
<reference evidence="10" key="1">
    <citation type="submission" date="2021-01" db="EMBL/GenBank/DDBJ databases">
        <authorList>
            <person name="Corre E."/>
            <person name="Pelletier E."/>
            <person name="Niang G."/>
            <person name="Scheremetjew M."/>
            <person name="Finn R."/>
            <person name="Kale V."/>
            <person name="Holt S."/>
            <person name="Cochrane G."/>
            <person name="Meng A."/>
            <person name="Brown T."/>
            <person name="Cohen L."/>
        </authorList>
    </citation>
    <scope>NUCLEOTIDE SEQUENCE</scope>
    <source>
        <strain evidence="10">MM31A-1</strain>
    </source>
</reference>
<dbReference type="EMBL" id="HBIO01020891">
    <property type="protein sequence ID" value="CAE0471229.1"/>
    <property type="molecule type" value="Transcribed_RNA"/>
</dbReference>
<keyword evidence="4" id="KW-0677">Repeat</keyword>
<feature type="compositionally biased region" description="Basic and acidic residues" evidence="8">
    <location>
        <begin position="437"/>
        <end position="456"/>
    </location>
</feature>
<feature type="repeat" description="WD" evidence="7">
    <location>
        <begin position="107"/>
        <end position="138"/>
    </location>
</feature>
<accession>A0A7S3QBG3</accession>
<evidence type="ECO:0000256" key="7">
    <source>
        <dbReference type="PROSITE-ProRule" id="PRU00221"/>
    </source>
</evidence>
<dbReference type="InterPro" id="IPR036322">
    <property type="entry name" value="WD40_repeat_dom_sf"/>
</dbReference>
<evidence type="ECO:0000256" key="4">
    <source>
        <dbReference type="ARBA" id="ARBA00022737"/>
    </source>
</evidence>
<evidence type="ECO:0000256" key="2">
    <source>
        <dbReference type="ARBA" id="ARBA00005649"/>
    </source>
</evidence>
<comment type="subcellular location">
    <subcellularLocation>
        <location evidence="1">Nucleus</location>
        <location evidence="1">Nucleolus</location>
    </subcellularLocation>
</comment>
<proteinExistence type="inferred from homology"/>
<gene>
    <name evidence="10" type="ORF">CDEB00056_LOCUS16082</name>
</gene>
<evidence type="ECO:0000256" key="3">
    <source>
        <dbReference type="ARBA" id="ARBA00022574"/>
    </source>
</evidence>
<dbReference type="Gene3D" id="2.130.10.10">
    <property type="entry name" value="YVTN repeat-like/Quinoprotein amine dehydrogenase"/>
    <property type="match status" value="2"/>
</dbReference>
<evidence type="ECO:0000256" key="1">
    <source>
        <dbReference type="ARBA" id="ARBA00004604"/>
    </source>
</evidence>
<organism evidence="10">
    <name type="scientific">Chaetoceros debilis</name>
    <dbReference type="NCBI Taxonomy" id="122233"/>
    <lineage>
        <taxon>Eukaryota</taxon>
        <taxon>Sar</taxon>
        <taxon>Stramenopiles</taxon>
        <taxon>Ochrophyta</taxon>
        <taxon>Bacillariophyta</taxon>
        <taxon>Coscinodiscophyceae</taxon>
        <taxon>Chaetocerotophycidae</taxon>
        <taxon>Chaetocerotales</taxon>
        <taxon>Chaetocerotaceae</taxon>
        <taxon>Chaetoceros</taxon>
    </lineage>
</organism>
<evidence type="ECO:0000259" key="9">
    <source>
        <dbReference type="Pfam" id="PF04158"/>
    </source>
</evidence>
<comment type="similarity">
    <text evidence="2">Belongs to the WD repeat DCAF13/WDSOF1 family.</text>
</comment>
<dbReference type="PROSITE" id="PS50294">
    <property type="entry name" value="WD_REPEATS_REGION"/>
    <property type="match status" value="3"/>
</dbReference>
<dbReference type="Pfam" id="PF04158">
    <property type="entry name" value="Sof1"/>
    <property type="match status" value="1"/>
</dbReference>
<name>A0A7S3QBG3_9STRA</name>
<dbReference type="GO" id="GO:0000462">
    <property type="term" value="P:maturation of SSU-rRNA from tricistronic rRNA transcript (SSU-rRNA, 5.8S rRNA, LSU-rRNA)"/>
    <property type="evidence" value="ECO:0007669"/>
    <property type="project" value="TreeGrafter"/>
</dbReference>
<protein>
    <recommendedName>
        <fullName evidence="9">Sof1-like protein domain-containing protein</fullName>
    </recommendedName>
</protein>
<dbReference type="PROSITE" id="PS50082">
    <property type="entry name" value="WD_REPEATS_2"/>
    <property type="match status" value="4"/>
</dbReference>